<name>A0A3N4HPK1_ASCIM</name>
<keyword evidence="2" id="KW-1185">Reference proteome</keyword>
<evidence type="ECO:0000313" key="1">
    <source>
        <dbReference type="EMBL" id="RPA73961.1"/>
    </source>
</evidence>
<gene>
    <name evidence="1" type="ORF">BJ508DRAFT_333538</name>
</gene>
<evidence type="ECO:0000313" key="2">
    <source>
        <dbReference type="Proteomes" id="UP000275078"/>
    </source>
</evidence>
<protein>
    <recommendedName>
        <fullName evidence="3">F-box domain-containing protein</fullName>
    </recommendedName>
</protein>
<dbReference type="Proteomes" id="UP000275078">
    <property type="component" value="Unassembled WGS sequence"/>
</dbReference>
<organism evidence="1 2">
    <name type="scientific">Ascobolus immersus RN42</name>
    <dbReference type="NCBI Taxonomy" id="1160509"/>
    <lineage>
        <taxon>Eukaryota</taxon>
        <taxon>Fungi</taxon>
        <taxon>Dikarya</taxon>
        <taxon>Ascomycota</taxon>
        <taxon>Pezizomycotina</taxon>
        <taxon>Pezizomycetes</taxon>
        <taxon>Pezizales</taxon>
        <taxon>Ascobolaceae</taxon>
        <taxon>Ascobolus</taxon>
    </lineage>
</organism>
<evidence type="ECO:0008006" key="3">
    <source>
        <dbReference type="Google" id="ProtNLM"/>
    </source>
</evidence>
<dbReference type="EMBL" id="ML119805">
    <property type="protein sequence ID" value="RPA73961.1"/>
    <property type="molecule type" value="Genomic_DNA"/>
</dbReference>
<proteinExistence type="predicted"/>
<accession>A0A3N4HPK1</accession>
<sequence length="189" mass="21722">MTDTNNGLRSGFFKLPIELRLEIYSHCCEPTDAHALNLLILTHTCRTMYIDINNCRRLLRHSIGYARGARKNWKADKKITTSAHPILPAGMVPLTIPTMRDADCLRDDRYLRDDNAFWSAVDTFNKLYGPALSEAPGEKLKGWVACCYCSTIQGSEAIETRMHEKKNRCFRFCSDCPRKYIFDMDALFE</sequence>
<dbReference type="AlphaFoldDB" id="A0A3N4HPK1"/>
<reference evidence="1 2" key="1">
    <citation type="journal article" date="2018" name="Nat. Ecol. Evol.">
        <title>Pezizomycetes genomes reveal the molecular basis of ectomycorrhizal truffle lifestyle.</title>
        <authorList>
            <person name="Murat C."/>
            <person name="Payen T."/>
            <person name="Noel B."/>
            <person name="Kuo A."/>
            <person name="Morin E."/>
            <person name="Chen J."/>
            <person name="Kohler A."/>
            <person name="Krizsan K."/>
            <person name="Balestrini R."/>
            <person name="Da Silva C."/>
            <person name="Montanini B."/>
            <person name="Hainaut M."/>
            <person name="Levati E."/>
            <person name="Barry K.W."/>
            <person name="Belfiori B."/>
            <person name="Cichocki N."/>
            <person name="Clum A."/>
            <person name="Dockter R.B."/>
            <person name="Fauchery L."/>
            <person name="Guy J."/>
            <person name="Iotti M."/>
            <person name="Le Tacon F."/>
            <person name="Lindquist E.A."/>
            <person name="Lipzen A."/>
            <person name="Malagnac F."/>
            <person name="Mello A."/>
            <person name="Molinier V."/>
            <person name="Miyauchi S."/>
            <person name="Poulain J."/>
            <person name="Riccioni C."/>
            <person name="Rubini A."/>
            <person name="Sitrit Y."/>
            <person name="Splivallo R."/>
            <person name="Traeger S."/>
            <person name="Wang M."/>
            <person name="Zifcakova L."/>
            <person name="Wipf D."/>
            <person name="Zambonelli A."/>
            <person name="Paolocci F."/>
            <person name="Nowrousian M."/>
            <person name="Ottonello S."/>
            <person name="Baldrian P."/>
            <person name="Spatafora J.W."/>
            <person name="Henrissat B."/>
            <person name="Nagy L.G."/>
            <person name="Aury J.M."/>
            <person name="Wincker P."/>
            <person name="Grigoriev I.V."/>
            <person name="Bonfante P."/>
            <person name="Martin F.M."/>
        </authorList>
    </citation>
    <scope>NUCLEOTIDE SEQUENCE [LARGE SCALE GENOMIC DNA]</scope>
    <source>
        <strain evidence="1 2">RN42</strain>
    </source>
</reference>